<gene>
    <name evidence="1" type="ORF">LCGC14_3056460</name>
</gene>
<sequence length="248" mass="27981">MEVRIMLKKQGKIIILIAAIIAFSGFGTALADENFPTWISTENFVPPKGAETVSEKFSGKLSFTTTEMNMKTTPEGKLVRYPWAWWGIFDFIAKQDPKGAVPLFKLDAKLFPGLEVEFFTTENGDLVPVQRGIIRKPIKDRTESFWELIVGPGKVWKVADKVEKWKGWNKAAFPFSLVQSQEGEALLGLGFFYYKGKKVSKLFFQVSNDTAGGFIFWDDVKAPIKKGQKIASLVIKTENDEILKEKNL</sequence>
<reference evidence="1" key="1">
    <citation type="journal article" date="2015" name="Nature">
        <title>Complex archaea that bridge the gap between prokaryotes and eukaryotes.</title>
        <authorList>
            <person name="Spang A."/>
            <person name="Saw J.H."/>
            <person name="Jorgensen S.L."/>
            <person name="Zaremba-Niedzwiedzka K."/>
            <person name="Martijn J."/>
            <person name="Lind A.E."/>
            <person name="van Eijk R."/>
            <person name="Schleper C."/>
            <person name="Guy L."/>
            <person name="Ettema T.J."/>
        </authorList>
    </citation>
    <scope>NUCLEOTIDE SEQUENCE</scope>
</reference>
<proteinExistence type="predicted"/>
<organism evidence="1">
    <name type="scientific">marine sediment metagenome</name>
    <dbReference type="NCBI Taxonomy" id="412755"/>
    <lineage>
        <taxon>unclassified sequences</taxon>
        <taxon>metagenomes</taxon>
        <taxon>ecological metagenomes</taxon>
    </lineage>
</organism>
<dbReference type="AlphaFoldDB" id="A0A0F8WKM8"/>
<feature type="non-terminal residue" evidence="1">
    <location>
        <position position="248"/>
    </location>
</feature>
<evidence type="ECO:0000313" key="1">
    <source>
        <dbReference type="EMBL" id="KKK57243.1"/>
    </source>
</evidence>
<accession>A0A0F8WKM8</accession>
<name>A0A0F8WKM8_9ZZZZ</name>
<dbReference type="EMBL" id="LAZR01064585">
    <property type="protein sequence ID" value="KKK57243.1"/>
    <property type="molecule type" value="Genomic_DNA"/>
</dbReference>
<comment type="caution">
    <text evidence="1">The sequence shown here is derived from an EMBL/GenBank/DDBJ whole genome shotgun (WGS) entry which is preliminary data.</text>
</comment>
<protein>
    <submittedName>
        <fullName evidence="1">Uncharacterized protein</fullName>
    </submittedName>
</protein>